<comment type="caution">
    <text evidence="7">The sequence shown here is derived from an EMBL/GenBank/DDBJ whole genome shotgun (WGS) entry which is preliminary data.</text>
</comment>
<sequence length="295" mass="35683">MWPSRFLTREFHLIDSSDQIQREYSLAELREKSPGYSINCFICSRSIVMDKITHHLMDHLDQKYQIEKKRYQCCHCLQIFLNRYQLELHQQSIRMKMLSDKDLYPNNMDKCLREFDSNLTLRRNSKLNQEQLQLPYRCTKCQFRSTTHRQLIEHFDLIHQLIVCQFCLHQFDLYRWANIKFPNPEQIENEMENVLKHFKKHLNVDQDLVSCAKCKQTFLHQNQLDYHLQADHNPYEFKVKDLDNIRFFRQDQMTEADIDDALDVIRENYLENSCLFYGENHGTICLETVQNCSII</sequence>
<protein>
    <recommendedName>
        <fullName evidence="5">C2H2-type domain-containing protein</fullName>
    </recommendedName>
</protein>
<proteinExistence type="predicted"/>
<dbReference type="PROSITE" id="PS00028">
    <property type="entry name" value="ZINC_FINGER_C2H2_1"/>
    <property type="match status" value="1"/>
</dbReference>
<evidence type="ECO:0000259" key="5">
    <source>
        <dbReference type="PROSITE" id="PS00028"/>
    </source>
</evidence>
<keyword evidence="3" id="KW-0863">Zinc-finger</keyword>
<dbReference type="OrthoDB" id="6514861at2759"/>
<dbReference type="PANTHER" id="PTHR24379:SF121">
    <property type="entry name" value="C2H2-TYPE DOMAIN-CONTAINING PROTEIN"/>
    <property type="match status" value="1"/>
</dbReference>
<reference evidence="6" key="2">
    <citation type="submission" date="2020-06" db="EMBL/GenBank/DDBJ databases">
        <authorList>
            <person name="Ji K."/>
            <person name="Li J."/>
        </authorList>
    </citation>
    <scope>NUCLEOTIDE SEQUENCE</scope>
    <source>
        <strain evidence="6">JKM2019</strain>
        <tissue evidence="6">Whole body</tissue>
    </source>
</reference>
<dbReference type="EMBL" id="SDOV01000001">
    <property type="protein sequence ID" value="KAH7645136.1"/>
    <property type="molecule type" value="Genomic_DNA"/>
</dbReference>
<keyword evidence="4" id="KW-0862">Zinc</keyword>
<dbReference type="AlphaFoldDB" id="A0A922I454"/>
<dbReference type="SMART" id="SM00355">
    <property type="entry name" value="ZnF_C2H2"/>
    <property type="match status" value="4"/>
</dbReference>
<keyword evidence="1" id="KW-0479">Metal-binding</keyword>
<dbReference type="Proteomes" id="UP000828236">
    <property type="component" value="Unassembled WGS sequence"/>
</dbReference>
<evidence type="ECO:0000313" key="6">
    <source>
        <dbReference type="EMBL" id="KAH7645136.1"/>
    </source>
</evidence>
<evidence type="ECO:0000256" key="4">
    <source>
        <dbReference type="ARBA" id="ARBA00022833"/>
    </source>
</evidence>
<evidence type="ECO:0000256" key="1">
    <source>
        <dbReference type="ARBA" id="ARBA00022723"/>
    </source>
</evidence>
<accession>A0A922I454</accession>
<evidence type="ECO:0000313" key="8">
    <source>
        <dbReference type="Proteomes" id="UP000790347"/>
    </source>
</evidence>
<evidence type="ECO:0000256" key="2">
    <source>
        <dbReference type="ARBA" id="ARBA00022737"/>
    </source>
</evidence>
<dbReference type="PANTHER" id="PTHR24379">
    <property type="entry name" value="KRAB AND ZINC FINGER DOMAIN-CONTAINING"/>
    <property type="match status" value="1"/>
</dbReference>
<dbReference type="EMBL" id="ASGP02000002">
    <property type="protein sequence ID" value="KAH9520955.1"/>
    <property type="molecule type" value="Genomic_DNA"/>
</dbReference>
<evidence type="ECO:0000256" key="3">
    <source>
        <dbReference type="ARBA" id="ARBA00022771"/>
    </source>
</evidence>
<reference evidence="7" key="1">
    <citation type="submission" date="2013-05" db="EMBL/GenBank/DDBJ databases">
        <authorList>
            <person name="Yim A.K.Y."/>
            <person name="Chan T.F."/>
            <person name="Ji K.M."/>
            <person name="Liu X.Y."/>
            <person name="Zhou J.W."/>
            <person name="Li R.Q."/>
            <person name="Yang K.Y."/>
            <person name="Li J."/>
            <person name="Li M."/>
            <person name="Law P.T.W."/>
            <person name="Wu Y.L."/>
            <person name="Cai Z.L."/>
            <person name="Qin H."/>
            <person name="Bao Y."/>
            <person name="Leung R.K.K."/>
            <person name="Ng P.K.S."/>
            <person name="Zou J."/>
            <person name="Zhong X.J."/>
            <person name="Ran P.X."/>
            <person name="Zhong N.S."/>
            <person name="Liu Z.G."/>
            <person name="Tsui S.K.W."/>
        </authorList>
    </citation>
    <scope>NUCLEOTIDE SEQUENCE</scope>
    <source>
        <strain evidence="7">Derf</strain>
        <tissue evidence="7">Whole organism</tissue>
    </source>
</reference>
<name>A0A922I454_DERFA</name>
<dbReference type="Proteomes" id="UP000790347">
    <property type="component" value="Unassembled WGS sequence"/>
</dbReference>
<keyword evidence="2" id="KW-0677">Repeat</keyword>
<dbReference type="InterPro" id="IPR013087">
    <property type="entry name" value="Znf_C2H2_type"/>
</dbReference>
<gene>
    <name evidence="7" type="ORF">DERF_004630</name>
    <name evidence="6" type="ORF">HUG17_0674</name>
</gene>
<organism evidence="7 8">
    <name type="scientific">Dermatophagoides farinae</name>
    <name type="common">American house dust mite</name>
    <dbReference type="NCBI Taxonomy" id="6954"/>
    <lineage>
        <taxon>Eukaryota</taxon>
        <taxon>Metazoa</taxon>
        <taxon>Ecdysozoa</taxon>
        <taxon>Arthropoda</taxon>
        <taxon>Chelicerata</taxon>
        <taxon>Arachnida</taxon>
        <taxon>Acari</taxon>
        <taxon>Acariformes</taxon>
        <taxon>Sarcoptiformes</taxon>
        <taxon>Astigmata</taxon>
        <taxon>Psoroptidia</taxon>
        <taxon>Analgoidea</taxon>
        <taxon>Pyroglyphidae</taxon>
        <taxon>Dermatophagoidinae</taxon>
        <taxon>Dermatophagoides</taxon>
    </lineage>
</organism>
<feature type="domain" description="C2H2-type" evidence="5">
    <location>
        <begin position="211"/>
        <end position="232"/>
    </location>
</feature>
<evidence type="ECO:0000313" key="7">
    <source>
        <dbReference type="EMBL" id="KAH9520955.1"/>
    </source>
</evidence>
<dbReference type="GO" id="GO:0008270">
    <property type="term" value="F:zinc ion binding"/>
    <property type="evidence" value="ECO:0007669"/>
    <property type="project" value="UniProtKB-KW"/>
</dbReference>
<reference evidence="7" key="4">
    <citation type="journal article" date="2022" name="Res Sq">
        <title>Comparative Genomics Reveals Insights into the Divergent Evolution of Astigmatic Mites and Household Pest Adaptations.</title>
        <authorList>
            <person name="Xiong Q."/>
            <person name="Wan A.T.-Y."/>
            <person name="Liu X.-Y."/>
            <person name="Fung C.S.-H."/>
            <person name="Xiao X."/>
            <person name="Malainual N."/>
            <person name="Hou J."/>
            <person name="Wang L."/>
            <person name="Wang M."/>
            <person name="Yang K."/>
            <person name="Cui Y."/>
            <person name="Leung E."/>
            <person name="Nong W."/>
            <person name="Shin S.-K."/>
            <person name="Au S."/>
            <person name="Jeong K.Y."/>
            <person name="Chew F.T."/>
            <person name="Hui J."/>
            <person name="Leung T.F."/>
            <person name="Tungtrongchitr A."/>
            <person name="Zhong N."/>
            <person name="Liu Z."/>
            <person name="Tsui S."/>
        </authorList>
    </citation>
    <scope>NUCLEOTIDE SEQUENCE</scope>
    <source>
        <strain evidence="7">Derf</strain>
        <tissue evidence="7">Whole organism</tissue>
    </source>
</reference>
<keyword evidence="8" id="KW-1185">Reference proteome</keyword>
<reference evidence="6" key="3">
    <citation type="journal article" date="2021" name="World Allergy Organ. J.">
        <title>Chromosome-level assembly of Dermatophagoides farinae genome and transcriptome reveals two novel allergens Der f 37 and Der f 39.</title>
        <authorList>
            <person name="Chen J."/>
            <person name="Cai Z."/>
            <person name="Fan D."/>
            <person name="Hu J."/>
            <person name="Hou Y."/>
            <person name="He Y."/>
            <person name="Zhang Z."/>
            <person name="Zhao Z."/>
            <person name="Gao P."/>
            <person name="Hu W."/>
            <person name="Sun J."/>
            <person name="Li J."/>
            <person name="Ji K."/>
        </authorList>
    </citation>
    <scope>NUCLEOTIDE SEQUENCE</scope>
    <source>
        <strain evidence="6">JKM2019</strain>
    </source>
</reference>